<dbReference type="EMBL" id="OZ022409">
    <property type="protein sequence ID" value="CAK9440091.1"/>
    <property type="molecule type" value="Genomic_DNA"/>
</dbReference>
<evidence type="ECO:0000313" key="1">
    <source>
        <dbReference type="EMBL" id="CAK9440091.1"/>
    </source>
</evidence>
<dbReference type="GeneID" id="92209387"/>
<evidence type="ECO:0000313" key="2">
    <source>
        <dbReference type="Proteomes" id="UP001497383"/>
    </source>
</evidence>
<sequence length="788" mass="89407">MEDQVHSIEYLGNPFLVSNIRNDNEVQVDDNNGGNDIPPTHERITDLQTEMMEIMEYISDSDHFLDRGIAIGDDGDQDDEDEDDADHFYDTRRESFDRNEEVRIARTFYNVPPKTHEASASASASASAESNDIDHKFHYVHARSSAAAFTLPADLKISDNKQFIFPFQPDKFRNQDFGNAQSHDPVKLVQRSPAEKFHNGLKLESLGFRRVAGFEDSKKYKNNLTCIMNSGPMELLVIASNSELFFYMFDPLTHLPSPVPCLRFDTRPPFTSSTDRLISTWPYFPHTINYIKCGEFNHRLTLFACVDDGLLLIWYTEKIMHQIEKYARVDGKVPDFSRLRMNPDHKIKLSASLWGLDFRDNVIVASDNSQSVVLIYFDPTYNRFYHITSHQVLHNIPDVSIIKFAQDEVQVACASISGELVIFVFKFVINQGPLNKDEVEHFQSRKVYYTDPIVETMESRENPGLTTTTTTTTATTFFNNTTPSTASERNFSPNQTRRFCRVTFDDPRVISRCVMNEDCWTIKLFKASWFRPVGSLSCVFGDDQIDEDYETERILKESAALENHGDWHSTSASLGAAASFQFFKPATIDFTTTNDNATNATAMYFNTHLDPVKMTNINDEYRRIHKQLTASRSEDAMEFLVVTTAKKVALFRSTSLYCCSATSRLFNLNVPFREESKHSNRLSIAMAIPELSCFIAVSQQGLVAIMRLCTYRGVYGMRQEHVFPNAMSLAVGPNGYRTIIGLSARKRGNADDGVGFAGDDENDNDGGCSYLLYVTYNDGTVVTCNLHE</sequence>
<gene>
    <name evidence="1" type="ORF">LODBEIA_P41910</name>
</gene>
<dbReference type="InterPro" id="IPR036322">
    <property type="entry name" value="WD40_repeat_dom_sf"/>
</dbReference>
<protein>
    <submittedName>
        <fullName evidence="1">Uncharacterized protein</fullName>
    </submittedName>
</protein>
<dbReference type="Proteomes" id="UP001497383">
    <property type="component" value="Chromosome 5"/>
</dbReference>
<name>A0ABP0ZRI8_9ASCO</name>
<dbReference type="Pfam" id="PF08728">
    <property type="entry name" value="CRT10"/>
    <property type="match status" value="2"/>
</dbReference>
<dbReference type="SUPFAM" id="SSF50978">
    <property type="entry name" value="WD40 repeat-like"/>
    <property type="match status" value="1"/>
</dbReference>
<reference evidence="1 2" key="1">
    <citation type="submission" date="2024-03" db="EMBL/GenBank/DDBJ databases">
        <authorList>
            <person name="Brejova B."/>
        </authorList>
    </citation>
    <scope>NUCLEOTIDE SEQUENCE [LARGE SCALE GENOMIC DNA]</scope>
    <source>
        <strain evidence="1 2">CBS 14171</strain>
    </source>
</reference>
<organism evidence="1 2">
    <name type="scientific">Lodderomyces beijingensis</name>
    <dbReference type="NCBI Taxonomy" id="1775926"/>
    <lineage>
        <taxon>Eukaryota</taxon>
        <taxon>Fungi</taxon>
        <taxon>Dikarya</taxon>
        <taxon>Ascomycota</taxon>
        <taxon>Saccharomycotina</taxon>
        <taxon>Pichiomycetes</taxon>
        <taxon>Debaryomycetaceae</taxon>
        <taxon>Candida/Lodderomyces clade</taxon>
        <taxon>Lodderomyces</taxon>
    </lineage>
</organism>
<dbReference type="InterPro" id="IPR014839">
    <property type="entry name" value="Crt10"/>
</dbReference>
<proteinExistence type="predicted"/>
<keyword evidence="2" id="KW-1185">Reference proteome</keyword>
<accession>A0ABP0ZRI8</accession>
<dbReference type="RefSeq" id="XP_066831129.1">
    <property type="nucleotide sequence ID" value="XM_066974385.1"/>
</dbReference>